<dbReference type="RefSeq" id="WP_144883885.1">
    <property type="nucleotide sequence ID" value="NZ_VLLE01000002.1"/>
</dbReference>
<organism evidence="6 7">
    <name type="scientific">Lacibacter cauensis</name>
    <dbReference type="NCBI Taxonomy" id="510947"/>
    <lineage>
        <taxon>Bacteria</taxon>
        <taxon>Pseudomonadati</taxon>
        <taxon>Bacteroidota</taxon>
        <taxon>Chitinophagia</taxon>
        <taxon>Chitinophagales</taxon>
        <taxon>Chitinophagaceae</taxon>
        <taxon>Lacibacter</taxon>
    </lineage>
</organism>
<dbReference type="GO" id="GO:0046872">
    <property type="term" value="F:metal ion binding"/>
    <property type="evidence" value="ECO:0007669"/>
    <property type="project" value="UniProtKB-KW"/>
</dbReference>
<dbReference type="InterPro" id="IPR037171">
    <property type="entry name" value="NagB/RpiA_transferase-like"/>
</dbReference>
<protein>
    <recommendedName>
        <fullName evidence="5">5-formyltetrahydrofolate cyclo-ligase</fullName>
        <ecNumber evidence="5">6.3.3.2</ecNumber>
    </recommendedName>
</protein>
<feature type="binding site" evidence="4">
    <location>
        <begin position="3"/>
        <end position="7"/>
    </location>
    <ligand>
        <name>ATP</name>
        <dbReference type="ChEBI" id="CHEBI:30616"/>
    </ligand>
</feature>
<dbReference type="EC" id="6.3.3.2" evidence="5"/>
<evidence type="ECO:0000256" key="5">
    <source>
        <dbReference type="RuleBase" id="RU361279"/>
    </source>
</evidence>
<feature type="binding site" evidence="4">
    <location>
        <position position="48"/>
    </location>
    <ligand>
        <name>substrate</name>
    </ligand>
</feature>
<comment type="caution">
    <text evidence="6">The sequence shown here is derived from an EMBL/GenBank/DDBJ whole genome shotgun (WGS) entry which is preliminary data.</text>
</comment>
<proteinExistence type="inferred from homology"/>
<dbReference type="OrthoDB" id="9801938at2"/>
<keyword evidence="6" id="KW-0436">Ligase</keyword>
<dbReference type="InterPro" id="IPR002698">
    <property type="entry name" value="FTHF_cligase"/>
</dbReference>
<evidence type="ECO:0000256" key="3">
    <source>
        <dbReference type="ARBA" id="ARBA00022840"/>
    </source>
</evidence>
<dbReference type="PIRSF" id="PIRSF006806">
    <property type="entry name" value="FTHF_cligase"/>
    <property type="match status" value="1"/>
</dbReference>
<keyword evidence="3 4" id="KW-0067">ATP-binding</keyword>
<keyword evidence="5" id="KW-0460">Magnesium</keyword>
<dbReference type="EMBL" id="VLLE01000002">
    <property type="protein sequence ID" value="TWI85197.1"/>
    <property type="molecule type" value="Genomic_DNA"/>
</dbReference>
<reference evidence="6 7" key="1">
    <citation type="journal article" date="2015" name="Stand. Genomic Sci.">
        <title>Genomic Encyclopedia of Bacterial and Archaeal Type Strains, Phase III: the genomes of soil and plant-associated and newly described type strains.</title>
        <authorList>
            <person name="Whitman W.B."/>
            <person name="Woyke T."/>
            <person name="Klenk H.P."/>
            <person name="Zhou Y."/>
            <person name="Lilburn T.G."/>
            <person name="Beck B.J."/>
            <person name="De Vos P."/>
            <person name="Vandamme P."/>
            <person name="Eisen J.A."/>
            <person name="Garrity G."/>
            <person name="Hugenholtz P."/>
            <person name="Kyrpides N.C."/>
        </authorList>
    </citation>
    <scope>NUCLEOTIDE SEQUENCE [LARGE SCALE GENOMIC DNA]</scope>
    <source>
        <strain evidence="6 7">CGMCC 1.7271</strain>
    </source>
</reference>
<feature type="binding site" evidence="4">
    <location>
        <begin position="134"/>
        <end position="142"/>
    </location>
    <ligand>
        <name>ATP</name>
        <dbReference type="ChEBI" id="CHEBI:30616"/>
    </ligand>
</feature>
<dbReference type="Gene3D" id="3.40.50.10420">
    <property type="entry name" value="NagB/RpiA/CoA transferase-like"/>
    <property type="match status" value="1"/>
</dbReference>
<dbReference type="GO" id="GO:0005524">
    <property type="term" value="F:ATP binding"/>
    <property type="evidence" value="ECO:0007669"/>
    <property type="project" value="UniProtKB-KW"/>
</dbReference>
<accession>A0A562SV50</accession>
<keyword evidence="5" id="KW-0479">Metal-binding</keyword>
<dbReference type="NCBIfam" id="TIGR02727">
    <property type="entry name" value="MTHFS_bact"/>
    <property type="match status" value="1"/>
</dbReference>
<dbReference type="Proteomes" id="UP000316167">
    <property type="component" value="Unassembled WGS sequence"/>
</dbReference>
<evidence type="ECO:0000313" key="7">
    <source>
        <dbReference type="Proteomes" id="UP000316167"/>
    </source>
</evidence>
<dbReference type="PANTHER" id="PTHR23407">
    <property type="entry name" value="ATPASE INHIBITOR/5-FORMYLTETRAHYDROFOLATE CYCLO-LIGASE"/>
    <property type="match status" value="1"/>
</dbReference>
<comment type="similarity">
    <text evidence="1 5">Belongs to the 5-formyltetrahydrofolate cyclo-ligase family.</text>
</comment>
<dbReference type="Pfam" id="PF01812">
    <property type="entry name" value="5-FTHF_cyc-lig"/>
    <property type="match status" value="1"/>
</dbReference>
<evidence type="ECO:0000256" key="1">
    <source>
        <dbReference type="ARBA" id="ARBA00010638"/>
    </source>
</evidence>
<gene>
    <name evidence="6" type="ORF">IQ13_0354</name>
</gene>
<keyword evidence="7" id="KW-1185">Reference proteome</keyword>
<dbReference type="GO" id="GO:0030272">
    <property type="term" value="F:5-formyltetrahydrofolate cyclo-ligase activity"/>
    <property type="evidence" value="ECO:0007669"/>
    <property type="project" value="UniProtKB-EC"/>
</dbReference>
<dbReference type="GO" id="GO:0035999">
    <property type="term" value="P:tetrahydrofolate interconversion"/>
    <property type="evidence" value="ECO:0007669"/>
    <property type="project" value="TreeGrafter"/>
</dbReference>
<evidence type="ECO:0000256" key="4">
    <source>
        <dbReference type="PIRSR" id="PIRSR006806-1"/>
    </source>
</evidence>
<dbReference type="InterPro" id="IPR024185">
    <property type="entry name" value="FTHF_cligase-like_sf"/>
</dbReference>
<evidence type="ECO:0000313" key="6">
    <source>
        <dbReference type="EMBL" id="TWI85197.1"/>
    </source>
</evidence>
<dbReference type="GO" id="GO:0009396">
    <property type="term" value="P:folic acid-containing compound biosynthetic process"/>
    <property type="evidence" value="ECO:0007669"/>
    <property type="project" value="TreeGrafter"/>
</dbReference>
<dbReference type="PANTHER" id="PTHR23407:SF1">
    <property type="entry name" value="5-FORMYLTETRAHYDROFOLATE CYCLO-LIGASE"/>
    <property type="match status" value="1"/>
</dbReference>
<feature type="binding site" evidence="4">
    <location>
        <position position="55"/>
    </location>
    <ligand>
        <name>substrate</name>
    </ligand>
</feature>
<keyword evidence="2 4" id="KW-0547">Nucleotide-binding</keyword>
<evidence type="ECO:0000256" key="2">
    <source>
        <dbReference type="ARBA" id="ARBA00022741"/>
    </source>
</evidence>
<name>A0A562SV50_9BACT</name>
<dbReference type="AlphaFoldDB" id="A0A562SV50"/>
<comment type="cofactor">
    <cofactor evidence="5">
        <name>Mg(2+)</name>
        <dbReference type="ChEBI" id="CHEBI:18420"/>
    </cofactor>
</comment>
<sequence length="190" mass="22541">MTKKEARKVFKEMRLSLTVGDRNRFDDLILIHFQQLQLPDLFYVHTYLAMKEQREIETDHLLHYLEFRNPELKIVIPRMDHTTSELLHIEYDELVDVMKNEWGIHEPVNGNLVDEQLIDLVFVPLLAFDEDGYRVGYGKGFYDKFLAKCRPDVLKVGLSYFEPIPRISDRAQFDIPLNYCVTPQRVYEFG</sequence>
<dbReference type="SUPFAM" id="SSF100950">
    <property type="entry name" value="NagB/RpiA/CoA transferase-like"/>
    <property type="match status" value="1"/>
</dbReference>
<comment type="catalytic activity">
    <reaction evidence="5">
        <text>(6S)-5-formyl-5,6,7,8-tetrahydrofolate + ATP = (6R)-5,10-methenyltetrahydrofolate + ADP + phosphate</text>
        <dbReference type="Rhea" id="RHEA:10488"/>
        <dbReference type="ChEBI" id="CHEBI:30616"/>
        <dbReference type="ChEBI" id="CHEBI:43474"/>
        <dbReference type="ChEBI" id="CHEBI:57455"/>
        <dbReference type="ChEBI" id="CHEBI:57457"/>
        <dbReference type="ChEBI" id="CHEBI:456216"/>
        <dbReference type="EC" id="6.3.3.2"/>
    </reaction>
</comment>